<name>A0A8H7WDA8_9HELO</name>
<dbReference type="Proteomes" id="UP000664132">
    <property type="component" value="Unassembled WGS sequence"/>
</dbReference>
<evidence type="ECO:0000313" key="3">
    <source>
        <dbReference type="Proteomes" id="UP000664132"/>
    </source>
</evidence>
<sequence>MLNHLKTFWKAISTGWVIEYPERGEPPKDFFDRRDRRPIQGRSNQDDDMEVDHREDVVYEAQRQQEEEEEREDAVFRWSEQMRLKAEKERR</sequence>
<gene>
    <name evidence="2" type="ORF">IFR04_004092</name>
</gene>
<keyword evidence="3" id="KW-1185">Reference proteome</keyword>
<organism evidence="2 3">
    <name type="scientific">Cadophora malorum</name>
    <dbReference type="NCBI Taxonomy" id="108018"/>
    <lineage>
        <taxon>Eukaryota</taxon>
        <taxon>Fungi</taxon>
        <taxon>Dikarya</taxon>
        <taxon>Ascomycota</taxon>
        <taxon>Pezizomycotina</taxon>
        <taxon>Leotiomycetes</taxon>
        <taxon>Helotiales</taxon>
        <taxon>Ploettnerulaceae</taxon>
        <taxon>Cadophora</taxon>
    </lineage>
</organism>
<feature type="compositionally biased region" description="Basic and acidic residues" evidence="1">
    <location>
        <begin position="22"/>
        <end position="38"/>
    </location>
</feature>
<proteinExistence type="predicted"/>
<feature type="region of interest" description="Disordered" evidence="1">
    <location>
        <begin position="22"/>
        <end position="52"/>
    </location>
</feature>
<accession>A0A8H7WDA8</accession>
<protein>
    <submittedName>
        <fullName evidence="2">Uncharacterized protein</fullName>
    </submittedName>
</protein>
<reference evidence="2" key="1">
    <citation type="submission" date="2021-02" db="EMBL/GenBank/DDBJ databases">
        <title>Genome sequence Cadophora malorum strain M34.</title>
        <authorList>
            <person name="Stefanovic E."/>
            <person name="Vu D."/>
            <person name="Scully C."/>
            <person name="Dijksterhuis J."/>
            <person name="Roader J."/>
            <person name="Houbraken J."/>
        </authorList>
    </citation>
    <scope>NUCLEOTIDE SEQUENCE</scope>
    <source>
        <strain evidence="2">M34</strain>
    </source>
</reference>
<dbReference type="AlphaFoldDB" id="A0A8H7WDA8"/>
<dbReference type="EMBL" id="JAFJYH010000044">
    <property type="protein sequence ID" value="KAG4422744.1"/>
    <property type="molecule type" value="Genomic_DNA"/>
</dbReference>
<evidence type="ECO:0000313" key="2">
    <source>
        <dbReference type="EMBL" id="KAG4422744.1"/>
    </source>
</evidence>
<comment type="caution">
    <text evidence="2">The sequence shown here is derived from an EMBL/GenBank/DDBJ whole genome shotgun (WGS) entry which is preliminary data.</text>
</comment>
<evidence type="ECO:0000256" key="1">
    <source>
        <dbReference type="SAM" id="MobiDB-lite"/>
    </source>
</evidence>